<feature type="transmembrane region" description="Helical" evidence="7">
    <location>
        <begin position="25"/>
        <end position="44"/>
    </location>
</feature>
<evidence type="ECO:0000256" key="4">
    <source>
        <dbReference type="ARBA" id="ARBA00022692"/>
    </source>
</evidence>
<dbReference type="InterPro" id="IPR000060">
    <property type="entry name" value="BCCT_transptr"/>
</dbReference>
<keyword evidence="5 7" id="KW-1133">Transmembrane helix</keyword>
<protein>
    <submittedName>
        <fullName evidence="8">Uncharacterized protein</fullName>
    </submittedName>
</protein>
<evidence type="ECO:0000256" key="7">
    <source>
        <dbReference type="SAM" id="Phobius"/>
    </source>
</evidence>
<evidence type="ECO:0000256" key="6">
    <source>
        <dbReference type="ARBA" id="ARBA00023136"/>
    </source>
</evidence>
<accession>A0A3D8VD06</accession>
<proteinExistence type="predicted"/>
<keyword evidence="2" id="KW-0813">Transport</keyword>
<reference evidence="8 9" key="1">
    <citation type="submission" date="2018-08" db="EMBL/GenBank/DDBJ databases">
        <title>Genome sequence of strict halophilic Halobacillus trueperi SS1 isolated from Lunsu, a salty water body of North West Himalayas.</title>
        <authorList>
            <person name="Gupta S."/>
            <person name="Sharma P."/>
            <person name="Dev K."/>
            <person name="Baumler D."/>
            <person name="Sourirajan A."/>
        </authorList>
    </citation>
    <scope>NUCLEOTIDE SEQUENCE [LARGE SCALE GENOMIC DNA]</scope>
    <source>
        <strain evidence="8 9">SS1</strain>
    </source>
</reference>
<dbReference type="Pfam" id="PF02028">
    <property type="entry name" value="BCCT"/>
    <property type="match status" value="1"/>
</dbReference>
<keyword evidence="6 7" id="KW-0472">Membrane</keyword>
<feature type="transmembrane region" description="Helical" evidence="7">
    <location>
        <begin position="64"/>
        <end position="85"/>
    </location>
</feature>
<name>A0A3D8VD06_9BACI</name>
<dbReference type="AlphaFoldDB" id="A0A3D8VD06"/>
<dbReference type="EMBL" id="QTLC01000078">
    <property type="protein sequence ID" value="RDY66941.1"/>
    <property type="molecule type" value="Genomic_DNA"/>
</dbReference>
<evidence type="ECO:0000313" key="8">
    <source>
        <dbReference type="EMBL" id="RDY66941.1"/>
    </source>
</evidence>
<dbReference type="GO" id="GO:0022857">
    <property type="term" value="F:transmembrane transporter activity"/>
    <property type="evidence" value="ECO:0007669"/>
    <property type="project" value="InterPro"/>
</dbReference>
<evidence type="ECO:0000256" key="1">
    <source>
        <dbReference type="ARBA" id="ARBA00004651"/>
    </source>
</evidence>
<organism evidence="8 9">
    <name type="scientific">Halobacillus trueperi</name>
    <dbReference type="NCBI Taxonomy" id="156205"/>
    <lineage>
        <taxon>Bacteria</taxon>
        <taxon>Bacillati</taxon>
        <taxon>Bacillota</taxon>
        <taxon>Bacilli</taxon>
        <taxon>Bacillales</taxon>
        <taxon>Bacillaceae</taxon>
        <taxon>Halobacillus</taxon>
    </lineage>
</organism>
<evidence type="ECO:0000256" key="5">
    <source>
        <dbReference type="ARBA" id="ARBA00022989"/>
    </source>
</evidence>
<evidence type="ECO:0000313" key="9">
    <source>
        <dbReference type="Proteomes" id="UP000257032"/>
    </source>
</evidence>
<dbReference type="Proteomes" id="UP000257032">
    <property type="component" value="Unassembled WGS sequence"/>
</dbReference>
<dbReference type="GO" id="GO:0005886">
    <property type="term" value="C:plasma membrane"/>
    <property type="evidence" value="ECO:0007669"/>
    <property type="project" value="UniProtKB-SubCell"/>
</dbReference>
<gene>
    <name evidence="8" type="ORF">DXT76_19985</name>
</gene>
<keyword evidence="4 7" id="KW-0812">Transmembrane</keyword>
<sequence length="88" mass="10277">MVVIPLIVAFVWIIMKNRMGNQATVANTVFIFNLGTQATGYFLTHLPQRFLWMSAMEGLKWPRWWPIFNWSIWLAYAPITGMFLARLA</sequence>
<evidence type="ECO:0000256" key="2">
    <source>
        <dbReference type="ARBA" id="ARBA00022448"/>
    </source>
</evidence>
<keyword evidence="3" id="KW-1003">Cell membrane</keyword>
<comment type="caution">
    <text evidence="8">The sequence shown here is derived from an EMBL/GenBank/DDBJ whole genome shotgun (WGS) entry which is preliminary data.</text>
</comment>
<comment type="subcellular location">
    <subcellularLocation>
        <location evidence="1">Cell membrane</location>
        <topology evidence="1">Multi-pass membrane protein</topology>
    </subcellularLocation>
</comment>
<evidence type="ECO:0000256" key="3">
    <source>
        <dbReference type="ARBA" id="ARBA00022475"/>
    </source>
</evidence>